<evidence type="ECO:0000313" key="3">
    <source>
        <dbReference type="Proteomes" id="UP000007305"/>
    </source>
</evidence>
<keyword evidence="3" id="KW-1185">Reference proteome</keyword>
<dbReference type="EnsemblPlants" id="Zm00001eb044050_T001">
    <property type="protein sequence ID" value="Zm00001eb044050_P001"/>
    <property type="gene ID" value="Zm00001eb044050"/>
</dbReference>
<feature type="compositionally biased region" description="Polar residues" evidence="1">
    <location>
        <begin position="72"/>
        <end position="83"/>
    </location>
</feature>
<sequence>MSQTCVTFVLSVDGGASCPSSQNSAFKKSREGRIAAAGPATSRRQPTTPPNAERTQDFIPEPEEGGWMRRASTGSRSKPSASG</sequence>
<protein>
    <submittedName>
        <fullName evidence="2">Uncharacterized protein</fullName>
    </submittedName>
</protein>
<evidence type="ECO:0000256" key="1">
    <source>
        <dbReference type="SAM" id="MobiDB-lite"/>
    </source>
</evidence>
<accession>A0A804LXR8</accession>
<reference evidence="2" key="2">
    <citation type="submission" date="2019-07" db="EMBL/GenBank/DDBJ databases">
        <authorList>
            <person name="Seetharam A."/>
            <person name="Woodhouse M."/>
            <person name="Cannon E."/>
        </authorList>
    </citation>
    <scope>NUCLEOTIDE SEQUENCE [LARGE SCALE GENOMIC DNA]</scope>
    <source>
        <strain evidence="2">cv. B73</strain>
    </source>
</reference>
<name>A0A804LXR8_MAIZE</name>
<organism evidence="2 3">
    <name type="scientific">Zea mays</name>
    <name type="common">Maize</name>
    <dbReference type="NCBI Taxonomy" id="4577"/>
    <lineage>
        <taxon>Eukaryota</taxon>
        <taxon>Viridiplantae</taxon>
        <taxon>Streptophyta</taxon>
        <taxon>Embryophyta</taxon>
        <taxon>Tracheophyta</taxon>
        <taxon>Spermatophyta</taxon>
        <taxon>Magnoliopsida</taxon>
        <taxon>Liliopsida</taxon>
        <taxon>Poales</taxon>
        <taxon>Poaceae</taxon>
        <taxon>PACMAD clade</taxon>
        <taxon>Panicoideae</taxon>
        <taxon>Andropogonodae</taxon>
        <taxon>Andropogoneae</taxon>
        <taxon>Tripsacinae</taxon>
        <taxon>Zea</taxon>
    </lineage>
</organism>
<proteinExistence type="predicted"/>
<dbReference type="AlphaFoldDB" id="A0A804LXR8"/>
<feature type="region of interest" description="Disordered" evidence="1">
    <location>
        <begin position="16"/>
        <end position="83"/>
    </location>
</feature>
<dbReference type="InParanoid" id="A0A804LXR8"/>
<reference evidence="2" key="3">
    <citation type="submission" date="2021-05" db="UniProtKB">
        <authorList>
            <consortium name="EnsemblPlants"/>
        </authorList>
    </citation>
    <scope>IDENTIFICATION</scope>
    <source>
        <strain evidence="2">cv. B73</strain>
    </source>
</reference>
<reference evidence="3" key="1">
    <citation type="submission" date="2015-12" db="EMBL/GenBank/DDBJ databases">
        <title>Update maize B73 reference genome by single molecule sequencing technologies.</title>
        <authorList>
            <consortium name="Maize Genome Sequencing Project"/>
            <person name="Ware D."/>
        </authorList>
    </citation>
    <scope>NUCLEOTIDE SEQUENCE [LARGE SCALE GENOMIC DNA]</scope>
    <source>
        <strain evidence="3">cv. B73</strain>
    </source>
</reference>
<dbReference type="Proteomes" id="UP000007305">
    <property type="component" value="Chromosome 1"/>
</dbReference>
<evidence type="ECO:0000313" key="2">
    <source>
        <dbReference type="EnsemblPlants" id="Zm00001eb044050_P001"/>
    </source>
</evidence>
<dbReference type="Gramene" id="Zm00001eb044050_T001">
    <property type="protein sequence ID" value="Zm00001eb044050_P001"/>
    <property type="gene ID" value="Zm00001eb044050"/>
</dbReference>